<dbReference type="Gene3D" id="1.10.8.60">
    <property type="match status" value="1"/>
</dbReference>
<dbReference type="STRING" id="1077348.A0A2G8S0K7"/>
<feature type="region of interest" description="Disordered" evidence="8">
    <location>
        <begin position="459"/>
        <end position="495"/>
    </location>
</feature>
<evidence type="ECO:0000313" key="11">
    <source>
        <dbReference type="Proteomes" id="UP000230002"/>
    </source>
</evidence>
<dbReference type="InterPro" id="IPR027417">
    <property type="entry name" value="P-loop_NTPase"/>
</dbReference>
<feature type="region of interest" description="Disordered" evidence="8">
    <location>
        <begin position="1"/>
        <end position="102"/>
    </location>
</feature>
<dbReference type="GO" id="GO:0006281">
    <property type="term" value="P:DNA repair"/>
    <property type="evidence" value="ECO:0007669"/>
    <property type="project" value="InterPro"/>
</dbReference>
<dbReference type="PANTHER" id="PTHR12172">
    <property type="entry name" value="CELL CYCLE CHECKPOINT PROTEIN RAD17"/>
    <property type="match status" value="1"/>
</dbReference>
<name>A0A2G8S0K7_9APHY</name>
<dbReference type="GO" id="GO:0003689">
    <property type="term" value="F:DNA clamp loader activity"/>
    <property type="evidence" value="ECO:0007669"/>
    <property type="project" value="TreeGrafter"/>
</dbReference>
<evidence type="ECO:0000313" key="10">
    <source>
        <dbReference type="EMBL" id="PIL27277.1"/>
    </source>
</evidence>
<feature type="compositionally biased region" description="Basic residues" evidence="8">
    <location>
        <begin position="1"/>
        <end position="11"/>
    </location>
</feature>
<organism evidence="10 11">
    <name type="scientific">Ganoderma sinense ZZ0214-1</name>
    <dbReference type="NCBI Taxonomy" id="1077348"/>
    <lineage>
        <taxon>Eukaryota</taxon>
        <taxon>Fungi</taxon>
        <taxon>Dikarya</taxon>
        <taxon>Basidiomycota</taxon>
        <taxon>Agaricomycotina</taxon>
        <taxon>Agaricomycetes</taxon>
        <taxon>Polyporales</taxon>
        <taxon>Polyporaceae</taxon>
        <taxon>Ganoderma</taxon>
    </lineage>
</organism>
<feature type="compositionally biased region" description="Basic and acidic residues" evidence="8">
    <location>
        <begin position="469"/>
        <end position="481"/>
    </location>
</feature>
<evidence type="ECO:0000256" key="8">
    <source>
        <dbReference type="SAM" id="MobiDB-lite"/>
    </source>
</evidence>
<dbReference type="GO" id="GO:0003682">
    <property type="term" value="F:chromatin binding"/>
    <property type="evidence" value="ECO:0007669"/>
    <property type="project" value="TreeGrafter"/>
</dbReference>
<feature type="domain" description="Checkpoint protein RAD24-like helical bundle" evidence="9">
    <location>
        <begin position="440"/>
        <end position="549"/>
    </location>
</feature>
<dbReference type="SUPFAM" id="SSF52540">
    <property type="entry name" value="P-loop containing nucleoside triphosphate hydrolases"/>
    <property type="match status" value="1"/>
</dbReference>
<keyword evidence="7" id="KW-0131">Cell cycle</keyword>
<protein>
    <recommendedName>
        <fullName evidence="9">Checkpoint protein RAD24-like helical bundle domain-containing protein</fullName>
    </recommendedName>
</protein>
<comment type="subcellular location">
    <subcellularLocation>
        <location evidence="1">Nucleus</location>
    </subcellularLocation>
</comment>
<dbReference type="Proteomes" id="UP000230002">
    <property type="component" value="Unassembled WGS sequence"/>
</dbReference>
<feature type="compositionally biased region" description="Basic and acidic residues" evidence="8">
    <location>
        <begin position="84"/>
        <end position="102"/>
    </location>
</feature>
<evidence type="ECO:0000256" key="3">
    <source>
        <dbReference type="ARBA" id="ARBA00022741"/>
    </source>
</evidence>
<evidence type="ECO:0000256" key="6">
    <source>
        <dbReference type="ARBA" id="ARBA00023242"/>
    </source>
</evidence>
<evidence type="ECO:0000256" key="2">
    <source>
        <dbReference type="ARBA" id="ARBA00006168"/>
    </source>
</evidence>
<keyword evidence="3" id="KW-0547">Nucleotide-binding</keyword>
<dbReference type="AlphaFoldDB" id="A0A2G8S0K7"/>
<keyword evidence="4" id="KW-0227">DNA damage</keyword>
<dbReference type="OrthoDB" id="10265971at2759"/>
<keyword evidence="6" id="KW-0539">Nucleus</keyword>
<dbReference type="Pfam" id="PF03215">
    <property type="entry name" value="Rad17"/>
    <property type="match status" value="1"/>
</dbReference>
<feature type="region of interest" description="Disordered" evidence="8">
    <location>
        <begin position="222"/>
        <end position="248"/>
    </location>
</feature>
<evidence type="ECO:0000256" key="4">
    <source>
        <dbReference type="ARBA" id="ARBA00022763"/>
    </source>
</evidence>
<dbReference type="GO" id="GO:0000077">
    <property type="term" value="P:DNA damage checkpoint signaling"/>
    <property type="evidence" value="ECO:0007669"/>
    <property type="project" value="TreeGrafter"/>
</dbReference>
<keyword evidence="11" id="KW-1185">Reference proteome</keyword>
<sequence length="702" mass="77642">MSSHRTARAPRKSGGAANLSERATQSKGSEKMTMEPPTKKAKTKPLTMSLARPPMFDLSGIQPFPQQPKTSQSKLGGLGQNKRSQKDVKGKGKEKVQSGDSDTRLWVDRYEPESEEDLAVHKRKVQDVRHWLLEALGPNDPSGKLRKYRRILVLTGPAGTAKTAAMQILSREIGFDILEWRNTMAEQFSRSEGEWNGIEYEGSADKFRTFLGRASTCRPIFASQSSTSHTQSTQGSRISSSSASSTGAGSSRQRIILLEDLPNVLYPPTQSSFHAALEDFVDTPDRGAAPLVIIISDAGLRGEDAEDGGARWKSRSKEAMDVRNVLPPNLLRSPYVTQINSLYSNESWGSFNPIAATYMRSALKTMLDRHFASFSAMGTRPTKDVLDLIVESSNGDIRSAINALQFACTADQSSHNPPKGSKKGKGPSATVMLEAVTRREQSLALFHLLGKIMYNKRKGDQPAQSVSAKDIRRDKEIDAGLKDPPPLPPHLKDHERKASRVDVETLYVDTPIDASLLSLYIHQNYTQYCTTLEDCDALMDSLSWVDSSGGENWYQANPHQFHVVALGTLHALPTPVPRRSQKSFKPAFFEMLKQQHEAEDGVRDVQLWLQRLGSLPVSSWGARDVSLGISSLWRAGVYSEPIPPTHRNFSQLEFALVADGFAEIAQEGETAPDLPPPQREDRPLAEETITGSYLSDDDIEEW</sequence>
<dbReference type="InterPro" id="IPR057927">
    <property type="entry name" value="RAD24-like_helical"/>
</dbReference>
<dbReference type="GO" id="GO:0005634">
    <property type="term" value="C:nucleus"/>
    <property type="evidence" value="ECO:0007669"/>
    <property type="project" value="UniProtKB-SubCell"/>
</dbReference>
<evidence type="ECO:0000259" key="9">
    <source>
        <dbReference type="Pfam" id="PF25812"/>
    </source>
</evidence>
<keyword evidence="5" id="KW-0067">ATP-binding</keyword>
<feature type="compositionally biased region" description="Low complexity" evidence="8">
    <location>
        <begin position="223"/>
        <end position="248"/>
    </location>
</feature>
<dbReference type="PANTHER" id="PTHR12172:SF0">
    <property type="entry name" value="CELL CYCLE CHECKPOINT PROTEIN RAD17"/>
    <property type="match status" value="1"/>
</dbReference>
<comment type="similarity">
    <text evidence="2">Belongs to the rad17/RAD24 family.</text>
</comment>
<gene>
    <name evidence="10" type="ORF">GSI_10424</name>
</gene>
<comment type="caution">
    <text evidence="10">The sequence shown here is derived from an EMBL/GenBank/DDBJ whole genome shotgun (WGS) entry which is preliminary data.</text>
</comment>
<dbReference type="EMBL" id="AYKW01000034">
    <property type="protein sequence ID" value="PIL27277.1"/>
    <property type="molecule type" value="Genomic_DNA"/>
</dbReference>
<proteinExistence type="inferred from homology"/>
<dbReference type="GO" id="GO:0005524">
    <property type="term" value="F:ATP binding"/>
    <property type="evidence" value="ECO:0007669"/>
    <property type="project" value="UniProtKB-KW"/>
</dbReference>
<feature type="region of interest" description="Disordered" evidence="8">
    <location>
        <begin position="665"/>
        <end position="702"/>
    </location>
</feature>
<dbReference type="Pfam" id="PF25812">
    <property type="entry name" value="RAD24_helical"/>
    <property type="match status" value="1"/>
</dbReference>
<dbReference type="GO" id="GO:0033314">
    <property type="term" value="P:mitotic DNA replication checkpoint signaling"/>
    <property type="evidence" value="ECO:0007669"/>
    <property type="project" value="TreeGrafter"/>
</dbReference>
<dbReference type="Gene3D" id="3.40.50.300">
    <property type="entry name" value="P-loop containing nucleotide triphosphate hydrolases"/>
    <property type="match status" value="1"/>
</dbReference>
<evidence type="ECO:0000256" key="5">
    <source>
        <dbReference type="ARBA" id="ARBA00022840"/>
    </source>
</evidence>
<evidence type="ECO:0000256" key="1">
    <source>
        <dbReference type="ARBA" id="ARBA00004123"/>
    </source>
</evidence>
<reference evidence="10 11" key="1">
    <citation type="journal article" date="2015" name="Sci. Rep.">
        <title>Chromosome-level genome map provides insights into diverse defense mechanisms in the medicinal fungus Ganoderma sinense.</title>
        <authorList>
            <person name="Zhu Y."/>
            <person name="Xu J."/>
            <person name="Sun C."/>
            <person name="Zhou S."/>
            <person name="Xu H."/>
            <person name="Nelson D.R."/>
            <person name="Qian J."/>
            <person name="Song J."/>
            <person name="Luo H."/>
            <person name="Xiang L."/>
            <person name="Li Y."/>
            <person name="Xu Z."/>
            <person name="Ji A."/>
            <person name="Wang L."/>
            <person name="Lu S."/>
            <person name="Hayward A."/>
            <person name="Sun W."/>
            <person name="Li X."/>
            <person name="Schwartz D.C."/>
            <person name="Wang Y."/>
            <person name="Chen S."/>
        </authorList>
    </citation>
    <scope>NUCLEOTIDE SEQUENCE [LARGE SCALE GENOMIC DNA]</scope>
    <source>
        <strain evidence="10 11">ZZ0214-1</strain>
    </source>
</reference>
<accession>A0A2G8S0K7</accession>
<evidence type="ECO:0000256" key="7">
    <source>
        <dbReference type="ARBA" id="ARBA00023306"/>
    </source>
</evidence>
<dbReference type="InterPro" id="IPR004582">
    <property type="entry name" value="Checkpoint_prot_Rad17_Rad24"/>
</dbReference>